<comment type="caution">
    <text evidence="1">The sequence shown here is derived from an EMBL/GenBank/DDBJ whole genome shotgun (WGS) entry which is preliminary data.</text>
</comment>
<evidence type="ECO:0000313" key="1">
    <source>
        <dbReference type="EMBL" id="MPM92929.1"/>
    </source>
</evidence>
<organism evidence="1">
    <name type="scientific">bioreactor metagenome</name>
    <dbReference type="NCBI Taxonomy" id="1076179"/>
    <lineage>
        <taxon>unclassified sequences</taxon>
        <taxon>metagenomes</taxon>
        <taxon>ecological metagenomes</taxon>
    </lineage>
</organism>
<gene>
    <name evidence="1" type="ORF">SDC9_140065</name>
</gene>
<dbReference type="EMBL" id="VSSQ01039804">
    <property type="protein sequence ID" value="MPM92929.1"/>
    <property type="molecule type" value="Genomic_DNA"/>
</dbReference>
<name>A0A645DUG6_9ZZZZ</name>
<dbReference type="AlphaFoldDB" id="A0A645DUG6"/>
<proteinExistence type="predicted"/>
<sequence>MQIARRLQMVSGQYAEAAGKNAQALMDAELHGKIGDLAFLDFIVNLNVAAKFGFNRFQAAQIETVARQLFELALRQTVQEHPGIAFNFPPQRRVDALEKLNGRRMPAPPHIE</sequence>
<reference evidence="1" key="1">
    <citation type="submission" date="2019-08" db="EMBL/GenBank/DDBJ databases">
        <authorList>
            <person name="Kucharzyk K."/>
            <person name="Murdoch R.W."/>
            <person name="Higgins S."/>
            <person name="Loffler F."/>
        </authorList>
    </citation>
    <scope>NUCLEOTIDE SEQUENCE</scope>
</reference>
<protein>
    <submittedName>
        <fullName evidence="1">Uncharacterized protein</fullName>
    </submittedName>
</protein>
<accession>A0A645DUG6</accession>